<protein>
    <submittedName>
        <fullName evidence="3">WYL domain-containing transcriptional regulator</fullName>
    </submittedName>
</protein>
<dbReference type="InterPro" id="IPR051534">
    <property type="entry name" value="CBASS_pafABC_assoc_protein"/>
</dbReference>
<dbReference type="PROSITE" id="PS52050">
    <property type="entry name" value="WYL"/>
    <property type="match status" value="1"/>
</dbReference>
<feature type="domain" description="WCX" evidence="2">
    <location>
        <begin position="240"/>
        <end position="316"/>
    </location>
</feature>
<dbReference type="InterPro" id="IPR057727">
    <property type="entry name" value="WCX_dom"/>
</dbReference>
<name>A0A831SM87_PROAE</name>
<organism evidence="3">
    <name type="scientific">Prosthecochloris aestuarii</name>
    <dbReference type="NCBI Taxonomy" id="1102"/>
    <lineage>
        <taxon>Bacteria</taxon>
        <taxon>Pseudomonadati</taxon>
        <taxon>Chlorobiota</taxon>
        <taxon>Chlorobiia</taxon>
        <taxon>Chlorobiales</taxon>
        <taxon>Chlorobiaceae</taxon>
        <taxon>Prosthecochloris</taxon>
    </lineage>
</organism>
<proteinExistence type="predicted"/>
<evidence type="ECO:0000313" key="3">
    <source>
        <dbReference type="EMBL" id="HED30912.1"/>
    </source>
</evidence>
<dbReference type="PANTHER" id="PTHR34580:SF9">
    <property type="entry name" value="SLL5097 PROTEIN"/>
    <property type="match status" value="1"/>
</dbReference>
<dbReference type="Pfam" id="PF25583">
    <property type="entry name" value="WCX"/>
    <property type="match status" value="1"/>
</dbReference>
<dbReference type="Gene3D" id="1.10.10.10">
    <property type="entry name" value="Winged helix-like DNA-binding domain superfamily/Winged helix DNA-binding domain"/>
    <property type="match status" value="1"/>
</dbReference>
<evidence type="ECO:0000259" key="2">
    <source>
        <dbReference type="Pfam" id="PF25583"/>
    </source>
</evidence>
<evidence type="ECO:0000259" key="1">
    <source>
        <dbReference type="Pfam" id="PF13280"/>
    </source>
</evidence>
<dbReference type="InterPro" id="IPR026881">
    <property type="entry name" value="WYL_dom"/>
</dbReference>
<feature type="domain" description="WYL" evidence="1">
    <location>
        <begin position="143"/>
        <end position="209"/>
    </location>
</feature>
<accession>A0A831SM87</accession>
<dbReference type="Proteomes" id="UP000886335">
    <property type="component" value="Unassembled WGS sequence"/>
</dbReference>
<dbReference type="AlphaFoldDB" id="A0A831SM87"/>
<gene>
    <name evidence="3" type="ORF">ENN50_04350</name>
</gene>
<dbReference type="EMBL" id="DSBW01000099">
    <property type="protein sequence ID" value="HED30912.1"/>
    <property type="molecule type" value="Genomic_DNA"/>
</dbReference>
<dbReference type="Pfam" id="PF13280">
    <property type="entry name" value="WYL"/>
    <property type="match status" value="1"/>
</dbReference>
<dbReference type="PANTHER" id="PTHR34580">
    <property type="match status" value="1"/>
</dbReference>
<sequence length="323" mass="37887">MKHSRPPLGRMYAIDEQLRAKRYPNSTTLAKSFEVSPKTIQRDITYMRDIMKAPVRYDSRKNGYYYENEFLFLPSACLEPGEAEALVATRQVLSEYHGTPYYNEVSHALDKVLQFLPVGKTGQDFFSVYSFERPMTNAHSDEYYALLDDAIRQKLKVRIVYDAPSTGERTERTIHPLRLHYARDTWYLIAFCELRSACRGFVVRRIQGVVLGDEHFEPDDNFSPDDYIDSMFLQHAGDENHHIRICFSARQAPWIRERTWHRSQNIEENEDGSLVFSMQVGSLQAVRSWVMQYGAEAEVLKPDELRTMVHEEIMRMQEKYEKK</sequence>
<reference evidence="3" key="1">
    <citation type="journal article" date="2020" name="mSystems">
        <title>Genome- and Community-Level Interaction Insights into Carbon Utilization and Element Cycling Functions of Hydrothermarchaeota in Hydrothermal Sediment.</title>
        <authorList>
            <person name="Zhou Z."/>
            <person name="Liu Y."/>
            <person name="Xu W."/>
            <person name="Pan J."/>
            <person name="Luo Z.H."/>
            <person name="Li M."/>
        </authorList>
    </citation>
    <scope>NUCLEOTIDE SEQUENCE [LARGE SCALE GENOMIC DNA]</scope>
    <source>
        <strain evidence="3">SpSt-1181</strain>
    </source>
</reference>
<comment type="caution">
    <text evidence="3">The sequence shown here is derived from an EMBL/GenBank/DDBJ whole genome shotgun (WGS) entry which is preliminary data.</text>
</comment>
<dbReference type="InterPro" id="IPR036388">
    <property type="entry name" value="WH-like_DNA-bd_sf"/>
</dbReference>